<dbReference type="InterPro" id="IPR036259">
    <property type="entry name" value="MFS_trans_sf"/>
</dbReference>
<feature type="transmembrane region" description="Helical" evidence="6">
    <location>
        <begin position="403"/>
        <end position="423"/>
    </location>
</feature>
<dbReference type="PANTHER" id="PTHR23501">
    <property type="entry name" value="MAJOR FACILITATOR SUPERFAMILY"/>
    <property type="match status" value="1"/>
</dbReference>
<feature type="transmembrane region" description="Helical" evidence="6">
    <location>
        <begin position="324"/>
        <end position="346"/>
    </location>
</feature>
<feature type="domain" description="AB hydrolase-1" evidence="7">
    <location>
        <begin position="642"/>
        <end position="909"/>
    </location>
</feature>
<reference evidence="8" key="1">
    <citation type="journal article" date="2020" name="Stud. Mycol.">
        <title>101 Dothideomycetes genomes: a test case for predicting lifestyles and emergence of pathogens.</title>
        <authorList>
            <person name="Haridas S."/>
            <person name="Albert R."/>
            <person name="Binder M."/>
            <person name="Bloem J."/>
            <person name="Labutti K."/>
            <person name="Salamov A."/>
            <person name="Andreopoulos B."/>
            <person name="Baker S."/>
            <person name="Barry K."/>
            <person name="Bills G."/>
            <person name="Bluhm B."/>
            <person name="Cannon C."/>
            <person name="Castanera R."/>
            <person name="Culley D."/>
            <person name="Daum C."/>
            <person name="Ezra D."/>
            <person name="Gonzalez J."/>
            <person name="Henrissat B."/>
            <person name="Kuo A."/>
            <person name="Liang C."/>
            <person name="Lipzen A."/>
            <person name="Lutzoni F."/>
            <person name="Magnuson J."/>
            <person name="Mondo S."/>
            <person name="Nolan M."/>
            <person name="Ohm R."/>
            <person name="Pangilinan J."/>
            <person name="Park H.-J."/>
            <person name="Ramirez L."/>
            <person name="Alfaro M."/>
            <person name="Sun H."/>
            <person name="Tritt A."/>
            <person name="Yoshinaga Y."/>
            <person name="Zwiers L.-H."/>
            <person name="Turgeon B."/>
            <person name="Goodwin S."/>
            <person name="Spatafora J."/>
            <person name="Crous P."/>
            <person name="Grigoriev I."/>
        </authorList>
    </citation>
    <scope>NUCLEOTIDE SEQUENCE</scope>
    <source>
        <strain evidence="8">CBS 279.74</strain>
    </source>
</reference>
<evidence type="ECO:0000313" key="8">
    <source>
        <dbReference type="EMBL" id="KAF2702846.1"/>
    </source>
</evidence>
<feature type="transmembrane region" description="Helical" evidence="6">
    <location>
        <begin position="152"/>
        <end position="169"/>
    </location>
</feature>
<feature type="transmembrane region" description="Helical" evidence="6">
    <location>
        <begin position="181"/>
        <end position="198"/>
    </location>
</feature>
<feature type="transmembrane region" description="Helical" evidence="6">
    <location>
        <begin position="458"/>
        <end position="479"/>
    </location>
</feature>
<feature type="transmembrane region" description="Helical" evidence="6">
    <location>
        <begin position="240"/>
        <end position="263"/>
    </location>
</feature>
<dbReference type="InterPro" id="IPR029058">
    <property type="entry name" value="AB_hydrolase_fold"/>
</dbReference>
<dbReference type="SUPFAM" id="SSF53474">
    <property type="entry name" value="alpha/beta-Hydrolases"/>
    <property type="match status" value="1"/>
</dbReference>
<evidence type="ECO:0000256" key="1">
    <source>
        <dbReference type="ARBA" id="ARBA00004141"/>
    </source>
</evidence>
<dbReference type="AlphaFoldDB" id="A0A6G1JQG6"/>
<dbReference type="Gene3D" id="1.20.1250.20">
    <property type="entry name" value="MFS general substrate transporter like domains"/>
    <property type="match status" value="1"/>
</dbReference>
<evidence type="ECO:0000313" key="9">
    <source>
        <dbReference type="Proteomes" id="UP000799428"/>
    </source>
</evidence>
<dbReference type="GO" id="GO:0022857">
    <property type="term" value="F:transmembrane transporter activity"/>
    <property type="evidence" value="ECO:0007669"/>
    <property type="project" value="InterPro"/>
</dbReference>
<dbReference type="EMBL" id="MU005792">
    <property type="protein sequence ID" value="KAF2702846.1"/>
    <property type="molecule type" value="Genomic_DNA"/>
</dbReference>
<sequence length="924" mass="101932">MGFNWPGMTRAMLRSEQNNAAATNADHIEPADPEKARDDNEKLGEPGSHDVNSSEEELTKVDTAAPQGTQKVQAMTHVWSKRDLILAYIFIWLMEFILAFSSGALGTMTPYVTSQWELHSLTALTGVISQLIAGIWKLPYAKIMNVWGRPQALCIGVLCTTLGLVLMAACKNIETVCAAQVFFYVGYNSVDFSVTVFIADTSKLKNRGFFIGYAASPWLIATWVYGPAVTSIMGPNGVGIPWGFGILSVVSPVVCLPIVFMFFKNEWKAKKAGLIQPRPNRGNFAQTVFYYLKEFDAVGLLILATGLALFLLAFNIYSYQAEQWKSPLIICFLVFGFLLVIIFGVWEAKFAPITFVPWPLLKNRTVIFTYTMAASMYIGWYIWDSYLYSLLIVLFDQTITHATYINNVYTMGSCFICLVYGVALRYNGHLKWYSLFWGVPLMILGVGLMIKFRQPGQGVGYIVMCLVFIAFGGGVLVTSEQTTLMAVSKQEDFPALLACESMIISIGSAIGSTIAGAIWTGVFPARLLANLPADAMENFALIYGDLTVQASYPVGSPTRDAINLSYAQTQRYMLISAVCVYSITLISVALWQDVDIASSFLNALSPIANYSKSIIMSTDMKDFSSNDGYQLAYQDVGNPSLPPLILLHGFTGSSQVFKRNIPGLSQKYHVIAPDLRGHGASAKTPHGFHVSRLAMDLHNLLSHLKLTEKGSVKCIAGSLGCSILWCYAELFTADVFSHMIWVDQAPMQNYAFDGSWGLEQGNRGMNCEDSVKGLFKGLGEDPDTVHRGTIAACLSYRSHPLLSDKISDETFNADEAFFLGEAQKGDPVWYAQLMKDHTGLDWRNSIRECFGGRKENETRVLVVASSRSGCFPAKGVLAAVGFVNQKAEVGGKAEGVELQWGGHWCYWEDADKFNALAIEFLQRN</sequence>
<dbReference type="Pfam" id="PF00561">
    <property type="entry name" value="Abhydrolase_1"/>
    <property type="match status" value="1"/>
</dbReference>
<keyword evidence="2 6" id="KW-0812">Transmembrane</keyword>
<evidence type="ECO:0000256" key="4">
    <source>
        <dbReference type="ARBA" id="ARBA00023136"/>
    </source>
</evidence>
<evidence type="ECO:0000256" key="6">
    <source>
        <dbReference type="SAM" id="Phobius"/>
    </source>
</evidence>
<organism evidence="8 9">
    <name type="scientific">Pleomassaria siparia CBS 279.74</name>
    <dbReference type="NCBI Taxonomy" id="1314801"/>
    <lineage>
        <taxon>Eukaryota</taxon>
        <taxon>Fungi</taxon>
        <taxon>Dikarya</taxon>
        <taxon>Ascomycota</taxon>
        <taxon>Pezizomycotina</taxon>
        <taxon>Dothideomycetes</taxon>
        <taxon>Pleosporomycetidae</taxon>
        <taxon>Pleosporales</taxon>
        <taxon>Pleomassariaceae</taxon>
        <taxon>Pleomassaria</taxon>
    </lineage>
</organism>
<feature type="transmembrane region" description="Helical" evidence="6">
    <location>
        <begin position="210"/>
        <end position="228"/>
    </location>
</feature>
<proteinExistence type="predicted"/>
<dbReference type="Gene3D" id="3.40.50.1820">
    <property type="entry name" value="alpha/beta hydrolase"/>
    <property type="match status" value="1"/>
</dbReference>
<feature type="transmembrane region" description="Helical" evidence="6">
    <location>
        <begin position="297"/>
        <end position="318"/>
    </location>
</feature>
<gene>
    <name evidence="8" type="ORF">K504DRAFT_452185</name>
</gene>
<feature type="transmembrane region" description="Helical" evidence="6">
    <location>
        <begin position="85"/>
        <end position="106"/>
    </location>
</feature>
<name>A0A6G1JQG6_9PLEO</name>
<dbReference type="GO" id="GO:0005886">
    <property type="term" value="C:plasma membrane"/>
    <property type="evidence" value="ECO:0007669"/>
    <property type="project" value="TreeGrafter"/>
</dbReference>
<evidence type="ECO:0000256" key="2">
    <source>
        <dbReference type="ARBA" id="ARBA00022692"/>
    </source>
</evidence>
<protein>
    <submittedName>
        <fullName evidence="8">Alpha/beta-hydrolase</fullName>
    </submittedName>
</protein>
<keyword evidence="4 6" id="KW-0472">Membrane</keyword>
<feature type="region of interest" description="Disordered" evidence="5">
    <location>
        <begin position="14"/>
        <end position="66"/>
    </location>
</feature>
<feature type="transmembrane region" description="Helical" evidence="6">
    <location>
        <begin position="435"/>
        <end position="452"/>
    </location>
</feature>
<evidence type="ECO:0000256" key="3">
    <source>
        <dbReference type="ARBA" id="ARBA00022989"/>
    </source>
</evidence>
<dbReference type="InterPro" id="IPR011701">
    <property type="entry name" value="MFS"/>
</dbReference>
<dbReference type="OrthoDB" id="4078873at2759"/>
<comment type="subcellular location">
    <subcellularLocation>
        <location evidence="1">Membrane</location>
        <topology evidence="1">Multi-pass membrane protein</topology>
    </subcellularLocation>
</comment>
<keyword evidence="3 6" id="KW-1133">Transmembrane helix</keyword>
<evidence type="ECO:0000259" key="7">
    <source>
        <dbReference type="Pfam" id="PF00561"/>
    </source>
</evidence>
<keyword evidence="9" id="KW-1185">Reference proteome</keyword>
<dbReference type="GO" id="GO:0016787">
    <property type="term" value="F:hydrolase activity"/>
    <property type="evidence" value="ECO:0007669"/>
    <property type="project" value="UniProtKB-KW"/>
</dbReference>
<dbReference type="InterPro" id="IPR000073">
    <property type="entry name" value="AB_hydrolase_1"/>
</dbReference>
<dbReference type="SUPFAM" id="SSF103473">
    <property type="entry name" value="MFS general substrate transporter"/>
    <property type="match status" value="2"/>
</dbReference>
<feature type="compositionally biased region" description="Basic and acidic residues" evidence="5">
    <location>
        <begin position="26"/>
        <end position="48"/>
    </location>
</feature>
<accession>A0A6G1JQG6</accession>
<dbReference type="PANTHER" id="PTHR23501:SF3">
    <property type="entry name" value="MAJOR FACILITATOR SUPERFAMILY (MFS) PROFILE DOMAIN-CONTAINING PROTEIN"/>
    <property type="match status" value="1"/>
</dbReference>
<keyword evidence="8" id="KW-0378">Hydrolase</keyword>
<dbReference type="Pfam" id="PF07690">
    <property type="entry name" value="MFS_1"/>
    <property type="match status" value="1"/>
</dbReference>
<feature type="transmembrane region" description="Helical" evidence="6">
    <location>
        <begin position="572"/>
        <end position="591"/>
    </location>
</feature>
<dbReference type="Proteomes" id="UP000799428">
    <property type="component" value="Unassembled WGS sequence"/>
</dbReference>
<evidence type="ECO:0000256" key="5">
    <source>
        <dbReference type="SAM" id="MobiDB-lite"/>
    </source>
</evidence>